<keyword evidence="8" id="KW-1185">Reference proteome</keyword>
<comment type="caution">
    <text evidence="7">The sequence shown here is derived from an EMBL/GenBank/DDBJ whole genome shotgun (WGS) entry which is preliminary data.</text>
</comment>
<evidence type="ECO:0000256" key="6">
    <source>
        <dbReference type="SAM" id="MobiDB-lite"/>
    </source>
</evidence>
<evidence type="ECO:0000256" key="1">
    <source>
        <dbReference type="ARBA" id="ARBA00004613"/>
    </source>
</evidence>
<keyword evidence="3 5" id="KW-0964">Secreted</keyword>
<dbReference type="Pfam" id="PF16810">
    <property type="entry name" value="RXLR"/>
    <property type="match status" value="1"/>
</dbReference>
<protein>
    <recommendedName>
        <fullName evidence="5">RxLR effector protein</fullName>
    </recommendedName>
</protein>
<accession>A0A6A3VLR9</accession>
<evidence type="ECO:0000313" key="8">
    <source>
        <dbReference type="Proteomes" id="UP000433483"/>
    </source>
</evidence>
<keyword evidence="4" id="KW-0732">Signal</keyword>
<comment type="similarity">
    <text evidence="2 5">Belongs to the RxLR effector family.</text>
</comment>
<comment type="function">
    <text evidence="5">Effector that suppresses plant defense responses during pathogen infection.</text>
</comment>
<dbReference type="OrthoDB" id="126513at2759"/>
<evidence type="ECO:0000256" key="4">
    <source>
        <dbReference type="ARBA" id="ARBA00022729"/>
    </source>
</evidence>
<comment type="domain">
    <text evidence="5">The RxLR-dEER motif acts to carry the protein into the host cell cytoplasm through binding to cell surface phosphatidylinositol-3-phosphate.</text>
</comment>
<gene>
    <name evidence="7" type="ORF">PF005_g28480</name>
</gene>
<evidence type="ECO:0000256" key="5">
    <source>
        <dbReference type="RuleBase" id="RU367124"/>
    </source>
</evidence>
<dbReference type="Proteomes" id="UP000433483">
    <property type="component" value="Unassembled WGS sequence"/>
</dbReference>
<feature type="compositionally biased region" description="Acidic residues" evidence="6">
    <location>
        <begin position="77"/>
        <end position="102"/>
    </location>
</feature>
<evidence type="ECO:0000256" key="2">
    <source>
        <dbReference type="ARBA" id="ARBA00010400"/>
    </source>
</evidence>
<reference evidence="7 8" key="1">
    <citation type="submission" date="2018-08" db="EMBL/GenBank/DDBJ databases">
        <title>Genomic investigation of the strawberry pathogen Phytophthora fragariae indicates pathogenicity is determined by transcriptional variation in three key races.</title>
        <authorList>
            <person name="Adams T.M."/>
            <person name="Armitage A.D."/>
            <person name="Sobczyk M.K."/>
            <person name="Bates H.J."/>
            <person name="Dunwell J.M."/>
            <person name="Nellist C.F."/>
            <person name="Harrison R.J."/>
        </authorList>
    </citation>
    <scope>NUCLEOTIDE SEQUENCE [LARGE SCALE GENOMIC DNA]</scope>
    <source>
        <strain evidence="7 8">NOV-27</strain>
    </source>
</reference>
<evidence type="ECO:0000313" key="7">
    <source>
        <dbReference type="EMBL" id="KAE9168203.1"/>
    </source>
</evidence>
<name>A0A6A3VLR9_9STRA</name>
<organism evidence="7 8">
    <name type="scientific">Phytophthora fragariae</name>
    <dbReference type="NCBI Taxonomy" id="53985"/>
    <lineage>
        <taxon>Eukaryota</taxon>
        <taxon>Sar</taxon>
        <taxon>Stramenopiles</taxon>
        <taxon>Oomycota</taxon>
        <taxon>Peronosporomycetes</taxon>
        <taxon>Peronosporales</taxon>
        <taxon>Peronosporaceae</taxon>
        <taxon>Phytophthora</taxon>
    </lineage>
</organism>
<comment type="subcellular location">
    <subcellularLocation>
        <location evidence="1 5">Secreted</location>
    </subcellularLocation>
</comment>
<feature type="region of interest" description="Disordered" evidence="6">
    <location>
        <begin position="70"/>
        <end position="106"/>
    </location>
</feature>
<dbReference type="AlphaFoldDB" id="A0A6A3VLR9"/>
<proteinExistence type="inferred from homology"/>
<dbReference type="EMBL" id="QXGB01003951">
    <property type="protein sequence ID" value="KAE9168203.1"/>
    <property type="molecule type" value="Genomic_DNA"/>
</dbReference>
<dbReference type="InterPro" id="IPR031825">
    <property type="entry name" value="RXLR"/>
</dbReference>
<evidence type="ECO:0000256" key="3">
    <source>
        <dbReference type="ARBA" id="ARBA00022525"/>
    </source>
</evidence>
<sequence length="172" mass="19053">MAQRDPHFATFFRLLKPLSQTTNAMRLSQVLVVAVASFLFASDTFAAATSDQAKISKVVRGSPSQRLLRSNNKLFKEEEDESEDSLDAEELGSDVEDEEDLEERSPLTAAQVSKLEKYAGKWDTTWESVAMGYSSVSKAKANALIALRDALISKESRRIQAAKMAILNANHR</sequence>